<keyword evidence="1" id="KW-0732">Signal</keyword>
<reference evidence="2 3" key="1">
    <citation type="submission" date="2016-01" db="EMBL/GenBank/DDBJ databases">
        <title>Whole genome sequencing of Myroides marinus L41.</title>
        <authorList>
            <person name="Hong K.W."/>
        </authorList>
    </citation>
    <scope>NUCLEOTIDE SEQUENCE [LARGE SCALE GENOMIC DNA]</scope>
    <source>
        <strain evidence="2 3">L41</strain>
    </source>
</reference>
<proteinExistence type="predicted"/>
<feature type="signal peptide" evidence="1">
    <location>
        <begin position="1"/>
        <end position="20"/>
    </location>
</feature>
<feature type="chain" id="PRO_5007848497" evidence="1">
    <location>
        <begin position="21"/>
        <end position="132"/>
    </location>
</feature>
<protein>
    <submittedName>
        <fullName evidence="2">Uncharacterized protein</fullName>
    </submittedName>
</protein>
<dbReference type="Proteomes" id="UP000076630">
    <property type="component" value="Unassembled WGS sequence"/>
</dbReference>
<accession>A0A164A2I4</accession>
<comment type="caution">
    <text evidence="2">The sequence shown here is derived from an EMBL/GenBank/DDBJ whole genome shotgun (WGS) entry which is preliminary data.</text>
</comment>
<dbReference type="AlphaFoldDB" id="A0A164A2I4"/>
<keyword evidence="3" id="KW-1185">Reference proteome</keyword>
<dbReference type="RefSeq" id="WP_038986917.1">
    <property type="nucleotide sequence ID" value="NZ_JACAJW010000009.1"/>
</dbReference>
<evidence type="ECO:0000313" key="2">
    <source>
        <dbReference type="EMBL" id="KZE82880.1"/>
    </source>
</evidence>
<evidence type="ECO:0000256" key="1">
    <source>
        <dbReference type="SAM" id="SignalP"/>
    </source>
</evidence>
<sequence length="132" mass="15265">MKNKLLFIALLLLFINKSYSQETKTFAYNYVYALVTNSNDEPIKAEPIGKNAIITIDYFYKTITINYFDEINGTQNSKLRYSFTSDKGLPVFKDEEDPDTFMSAMYTQSIAYFIEYSNAKQKYGLALSNTIF</sequence>
<gene>
    <name evidence="2" type="ORF">AV926_04850</name>
</gene>
<dbReference type="EMBL" id="LQNU01000041">
    <property type="protein sequence ID" value="KZE82880.1"/>
    <property type="molecule type" value="Genomic_DNA"/>
</dbReference>
<organism evidence="2 3">
    <name type="scientific">Myroides marinus</name>
    <dbReference type="NCBI Taxonomy" id="703342"/>
    <lineage>
        <taxon>Bacteria</taxon>
        <taxon>Pseudomonadati</taxon>
        <taxon>Bacteroidota</taxon>
        <taxon>Flavobacteriia</taxon>
        <taxon>Flavobacteriales</taxon>
        <taxon>Flavobacteriaceae</taxon>
        <taxon>Myroides</taxon>
    </lineage>
</organism>
<evidence type="ECO:0000313" key="3">
    <source>
        <dbReference type="Proteomes" id="UP000076630"/>
    </source>
</evidence>
<name>A0A164A2I4_9FLAO</name>